<dbReference type="KEGG" id="dvl:Dvul_0729"/>
<evidence type="ECO:0000256" key="1">
    <source>
        <dbReference type="SAM" id="MobiDB-lite"/>
    </source>
</evidence>
<dbReference type="HOGENOM" id="CLU_2600415_0_0_7"/>
<gene>
    <name evidence="2" type="ordered locus">Dvul_0729</name>
</gene>
<name>A0A0H3A603_NITV4</name>
<protein>
    <submittedName>
        <fullName evidence="2">Uncharacterized protein</fullName>
    </submittedName>
</protein>
<sequence length="79" mass="8259">MRMPPPQTGGGIGPRCPAIRASSTRSPQDGKARKALTCTGVDTACPHLSQDTNASDNRKAAHESGRPISLPTNTGTWCD</sequence>
<feature type="compositionally biased region" description="Basic and acidic residues" evidence="1">
    <location>
        <begin position="56"/>
        <end position="65"/>
    </location>
</feature>
<accession>A0A0H3A603</accession>
<feature type="region of interest" description="Disordered" evidence="1">
    <location>
        <begin position="1"/>
        <end position="79"/>
    </location>
</feature>
<organism evidence="2 3">
    <name type="scientific">Nitratidesulfovibrio vulgaris (strain DP4)</name>
    <name type="common">Desulfovibrio vulgaris</name>
    <dbReference type="NCBI Taxonomy" id="391774"/>
    <lineage>
        <taxon>Bacteria</taxon>
        <taxon>Pseudomonadati</taxon>
        <taxon>Thermodesulfobacteriota</taxon>
        <taxon>Desulfovibrionia</taxon>
        <taxon>Desulfovibrionales</taxon>
        <taxon>Desulfovibrionaceae</taxon>
        <taxon>Nitratidesulfovibrio</taxon>
    </lineage>
</organism>
<dbReference type="Proteomes" id="UP000009173">
    <property type="component" value="Chromosome"/>
</dbReference>
<evidence type="ECO:0000313" key="3">
    <source>
        <dbReference type="Proteomes" id="UP000009173"/>
    </source>
</evidence>
<reference evidence="3" key="1">
    <citation type="journal article" date="2009" name="Environ. Microbiol.">
        <title>Contribution of mobile genetic elements to Desulfovibrio vulgaris genome plasticity.</title>
        <authorList>
            <person name="Walker C.B."/>
            <person name="Stolyar S."/>
            <person name="Chivian D."/>
            <person name="Pinel N."/>
            <person name="Gabster J.A."/>
            <person name="Dehal P.S."/>
            <person name="He Z."/>
            <person name="Yang Z.K."/>
            <person name="Yen H.C."/>
            <person name="Zhou J."/>
            <person name="Wall J.D."/>
            <person name="Hazen T.C."/>
            <person name="Arkin A.P."/>
            <person name="Stahl D.A."/>
        </authorList>
    </citation>
    <scope>NUCLEOTIDE SEQUENCE [LARGE SCALE GENOMIC DNA]</scope>
    <source>
        <strain evidence="3">DP4</strain>
    </source>
</reference>
<feature type="compositionally biased region" description="Polar residues" evidence="1">
    <location>
        <begin position="70"/>
        <end position="79"/>
    </location>
</feature>
<dbReference type="AlphaFoldDB" id="A0A0H3A603"/>
<dbReference type="EMBL" id="CP000527">
    <property type="protein sequence ID" value="ABM27752.1"/>
    <property type="molecule type" value="Genomic_DNA"/>
</dbReference>
<evidence type="ECO:0000313" key="2">
    <source>
        <dbReference type="EMBL" id="ABM27752.1"/>
    </source>
</evidence>
<proteinExistence type="predicted"/>